<evidence type="ECO:0000256" key="7">
    <source>
        <dbReference type="RuleBase" id="RU363032"/>
    </source>
</evidence>
<dbReference type="InterPro" id="IPR000515">
    <property type="entry name" value="MetI-like"/>
</dbReference>
<feature type="domain" description="ABC transmembrane type-1" evidence="8">
    <location>
        <begin position="90"/>
        <end position="281"/>
    </location>
</feature>
<evidence type="ECO:0000256" key="3">
    <source>
        <dbReference type="ARBA" id="ARBA00022475"/>
    </source>
</evidence>
<proteinExistence type="inferred from homology"/>
<evidence type="ECO:0000256" key="6">
    <source>
        <dbReference type="ARBA" id="ARBA00023136"/>
    </source>
</evidence>
<keyword evidence="6 7" id="KW-0472">Membrane</keyword>
<dbReference type="Pfam" id="PF00528">
    <property type="entry name" value="BPD_transp_1"/>
    <property type="match status" value="1"/>
</dbReference>
<evidence type="ECO:0000259" key="8">
    <source>
        <dbReference type="PROSITE" id="PS50928"/>
    </source>
</evidence>
<dbReference type="SUPFAM" id="SSF161098">
    <property type="entry name" value="MetI-like"/>
    <property type="match status" value="1"/>
</dbReference>
<feature type="transmembrane region" description="Helical" evidence="7">
    <location>
        <begin position="129"/>
        <end position="149"/>
    </location>
</feature>
<evidence type="ECO:0000313" key="10">
    <source>
        <dbReference type="Proteomes" id="UP001529235"/>
    </source>
</evidence>
<keyword evidence="2 7" id="KW-0813">Transport</keyword>
<organism evidence="9 10">
    <name type="scientific">Ignisphaera cupida</name>
    <dbReference type="NCBI Taxonomy" id="3050454"/>
    <lineage>
        <taxon>Archaea</taxon>
        <taxon>Thermoproteota</taxon>
        <taxon>Thermoprotei</taxon>
        <taxon>Desulfurococcales</taxon>
        <taxon>Desulfurococcaceae</taxon>
        <taxon>Ignisphaera</taxon>
    </lineage>
</organism>
<dbReference type="PROSITE" id="PS50928">
    <property type="entry name" value="ABC_TM1"/>
    <property type="match status" value="1"/>
</dbReference>
<dbReference type="Proteomes" id="UP001529235">
    <property type="component" value="Unassembled WGS sequence"/>
</dbReference>
<feature type="transmembrane region" description="Helical" evidence="7">
    <location>
        <begin position="155"/>
        <end position="173"/>
    </location>
</feature>
<comment type="subcellular location">
    <subcellularLocation>
        <location evidence="1 7">Cell membrane</location>
        <topology evidence="1 7">Multi-pass membrane protein</topology>
    </subcellularLocation>
</comment>
<evidence type="ECO:0000256" key="5">
    <source>
        <dbReference type="ARBA" id="ARBA00022989"/>
    </source>
</evidence>
<dbReference type="InterPro" id="IPR035906">
    <property type="entry name" value="MetI-like_sf"/>
</dbReference>
<gene>
    <name evidence="9" type="ORF">QPL79_05375</name>
</gene>
<evidence type="ECO:0000256" key="2">
    <source>
        <dbReference type="ARBA" id="ARBA00022448"/>
    </source>
</evidence>
<name>A0ABD4Z897_9CREN</name>
<dbReference type="CDD" id="cd06261">
    <property type="entry name" value="TM_PBP2"/>
    <property type="match status" value="1"/>
</dbReference>
<evidence type="ECO:0000256" key="1">
    <source>
        <dbReference type="ARBA" id="ARBA00004651"/>
    </source>
</evidence>
<dbReference type="GO" id="GO:0005886">
    <property type="term" value="C:plasma membrane"/>
    <property type="evidence" value="ECO:0007669"/>
    <property type="project" value="UniProtKB-SubCell"/>
</dbReference>
<dbReference type="Gene3D" id="1.10.3720.10">
    <property type="entry name" value="MetI-like"/>
    <property type="match status" value="1"/>
</dbReference>
<dbReference type="AlphaFoldDB" id="A0ABD4Z897"/>
<evidence type="ECO:0000313" key="9">
    <source>
        <dbReference type="EMBL" id="MDK6028788.1"/>
    </source>
</evidence>
<keyword evidence="3" id="KW-1003">Cell membrane</keyword>
<dbReference type="InterPro" id="IPR050366">
    <property type="entry name" value="BP-dependent_transpt_permease"/>
</dbReference>
<dbReference type="EMBL" id="JASNVW010000003">
    <property type="protein sequence ID" value="MDK6028788.1"/>
    <property type="molecule type" value="Genomic_DNA"/>
</dbReference>
<dbReference type="RefSeq" id="WP_285273774.1">
    <property type="nucleotide sequence ID" value="NZ_JASNVW010000003.1"/>
</dbReference>
<accession>A0ABD4Z897</accession>
<evidence type="ECO:0000256" key="4">
    <source>
        <dbReference type="ARBA" id="ARBA00022692"/>
    </source>
</evidence>
<keyword evidence="5 7" id="KW-1133">Transmembrane helix</keyword>
<reference evidence="9 10" key="1">
    <citation type="submission" date="2023-05" db="EMBL/GenBank/DDBJ databases">
        <title>A new hyperthermophilic archaea 'Ignisphaera cupida' sp. nov. and description of the family 'Ignisphaeraceae' fam. nov.</title>
        <authorList>
            <person name="Podosokorskaya O.A."/>
            <person name="Elcheninov A.G."/>
            <person name="Klukina A."/>
            <person name="Merkel A.Y."/>
        </authorList>
    </citation>
    <scope>NUCLEOTIDE SEQUENCE [LARGE SCALE GENOMIC DNA]</scope>
    <source>
        <strain evidence="9 10">4213-co</strain>
    </source>
</reference>
<dbReference type="PANTHER" id="PTHR43386">
    <property type="entry name" value="OLIGOPEPTIDE TRANSPORT SYSTEM PERMEASE PROTEIN APPC"/>
    <property type="match status" value="1"/>
</dbReference>
<comment type="caution">
    <text evidence="9">The sequence shown here is derived from an EMBL/GenBank/DDBJ whole genome shotgun (WGS) entry which is preliminary data.</text>
</comment>
<protein>
    <submittedName>
        <fullName evidence="9">ABC transporter permease</fullName>
    </submittedName>
</protein>
<dbReference type="PANTHER" id="PTHR43386:SF1">
    <property type="entry name" value="D,D-DIPEPTIDE TRANSPORT SYSTEM PERMEASE PROTEIN DDPC-RELATED"/>
    <property type="match status" value="1"/>
</dbReference>
<keyword evidence="10" id="KW-1185">Reference proteome</keyword>
<feature type="transmembrane region" description="Helical" evidence="7">
    <location>
        <begin position="24"/>
        <end position="47"/>
    </location>
</feature>
<keyword evidence="4 7" id="KW-0812">Transmembrane</keyword>
<feature type="transmembrane region" description="Helical" evidence="7">
    <location>
        <begin position="260"/>
        <end position="285"/>
    </location>
</feature>
<sequence length="300" mass="33566">MISYVSSVLQEAFSMARKTWRRRYLFRVATLLIFALAFLAILGPYIAPYPRQGMGIEIDRARAFKPPSLEHFLGTDSLGRDVLSRILFALNRALASCVFVVVLSLVIGLFLGSFAAISSKPVEAIVSYLTELLLALPSVLLSALLAILFGGTYEAVLIALIVTWFPWYARIAYVQARGLRELDFVKIPMYYGLSKWYIVTKHIAPNIVAPMIIEALSDIGSVALEISAITFLFGIGIKSIEEPDLGVMIAYSLRDVTTAPWTFLAPASILALIAISFTLFGEVIYEEYHPVLRKRWWLWF</sequence>
<feature type="transmembrane region" description="Helical" evidence="7">
    <location>
        <begin position="93"/>
        <end position="117"/>
    </location>
</feature>
<comment type="similarity">
    <text evidence="7">Belongs to the binding-protein-dependent transport system permease family.</text>
</comment>